<dbReference type="Proteomes" id="UP000636004">
    <property type="component" value="Unassembled WGS sequence"/>
</dbReference>
<dbReference type="RefSeq" id="WP_189362378.1">
    <property type="nucleotide sequence ID" value="NZ_BMWZ01000008.1"/>
</dbReference>
<proteinExistence type="predicted"/>
<comment type="caution">
    <text evidence="4">The sequence shown here is derived from an EMBL/GenBank/DDBJ whole genome shotgun (WGS) entry which is preliminary data.</text>
</comment>
<feature type="domain" description="Peptidase M1 membrane alanine aminopeptidase" evidence="3">
    <location>
        <begin position="407"/>
        <end position="562"/>
    </location>
</feature>
<dbReference type="InterPro" id="IPR014782">
    <property type="entry name" value="Peptidase_M1_dom"/>
</dbReference>
<dbReference type="GO" id="GO:0070006">
    <property type="term" value="F:metalloaminopeptidase activity"/>
    <property type="evidence" value="ECO:0007669"/>
    <property type="project" value="TreeGrafter"/>
</dbReference>
<evidence type="ECO:0000256" key="2">
    <source>
        <dbReference type="SAM" id="SignalP"/>
    </source>
</evidence>
<dbReference type="GO" id="GO:0043171">
    <property type="term" value="P:peptide catabolic process"/>
    <property type="evidence" value="ECO:0007669"/>
    <property type="project" value="TreeGrafter"/>
</dbReference>
<keyword evidence="2" id="KW-0732">Signal</keyword>
<dbReference type="GO" id="GO:0005737">
    <property type="term" value="C:cytoplasm"/>
    <property type="evidence" value="ECO:0007669"/>
    <property type="project" value="TreeGrafter"/>
</dbReference>
<dbReference type="Pfam" id="PF01433">
    <property type="entry name" value="Peptidase_M1"/>
    <property type="match status" value="1"/>
</dbReference>
<feature type="signal peptide" evidence="2">
    <location>
        <begin position="1"/>
        <end position="21"/>
    </location>
</feature>
<reference evidence="4" key="2">
    <citation type="submission" date="2020-09" db="EMBL/GenBank/DDBJ databases">
        <authorList>
            <person name="Sun Q."/>
            <person name="Kim S."/>
        </authorList>
    </citation>
    <scope>NUCLEOTIDE SEQUENCE</scope>
    <source>
        <strain evidence="4">KCTC 12710</strain>
    </source>
</reference>
<keyword evidence="4" id="KW-0645">Protease</keyword>
<feature type="chain" id="PRO_5036673355" evidence="2">
    <location>
        <begin position="22"/>
        <end position="743"/>
    </location>
</feature>
<evidence type="ECO:0000256" key="1">
    <source>
        <dbReference type="SAM" id="MobiDB-lite"/>
    </source>
</evidence>
<dbReference type="GO" id="GO:0008270">
    <property type="term" value="F:zinc ion binding"/>
    <property type="evidence" value="ECO:0007669"/>
    <property type="project" value="InterPro"/>
</dbReference>
<feature type="compositionally biased region" description="Polar residues" evidence="1">
    <location>
        <begin position="718"/>
        <end position="731"/>
    </location>
</feature>
<accession>A0A918RB23</accession>
<dbReference type="PANTHER" id="PTHR11533:SF174">
    <property type="entry name" value="PUROMYCIN-SENSITIVE AMINOPEPTIDASE-RELATED"/>
    <property type="match status" value="1"/>
</dbReference>
<keyword evidence="4" id="KW-0378">Hydrolase</keyword>
<dbReference type="InterPro" id="IPR027268">
    <property type="entry name" value="Peptidase_M4/M1_CTD_sf"/>
</dbReference>
<evidence type="ECO:0000313" key="5">
    <source>
        <dbReference type="Proteomes" id="UP000636004"/>
    </source>
</evidence>
<name>A0A918RB23_9FLAO</name>
<reference evidence="4" key="1">
    <citation type="journal article" date="2014" name="Int. J. Syst. Evol. Microbiol.">
        <title>Complete genome sequence of Corynebacterium casei LMG S-19264T (=DSM 44701T), isolated from a smear-ripened cheese.</title>
        <authorList>
            <consortium name="US DOE Joint Genome Institute (JGI-PGF)"/>
            <person name="Walter F."/>
            <person name="Albersmeier A."/>
            <person name="Kalinowski J."/>
            <person name="Ruckert C."/>
        </authorList>
    </citation>
    <scope>NUCLEOTIDE SEQUENCE</scope>
    <source>
        <strain evidence="4">KCTC 12710</strain>
    </source>
</reference>
<keyword evidence="4" id="KW-0031">Aminopeptidase</keyword>
<protein>
    <submittedName>
        <fullName evidence="4">Aminopeptidase</fullName>
    </submittedName>
</protein>
<dbReference type="SUPFAM" id="SSF55486">
    <property type="entry name" value="Metalloproteases ('zincins'), catalytic domain"/>
    <property type="match status" value="1"/>
</dbReference>
<dbReference type="Gene3D" id="1.10.390.10">
    <property type="entry name" value="Neutral Protease Domain 2"/>
    <property type="match status" value="1"/>
</dbReference>
<dbReference type="GO" id="GO:0042277">
    <property type="term" value="F:peptide binding"/>
    <property type="evidence" value="ECO:0007669"/>
    <property type="project" value="TreeGrafter"/>
</dbReference>
<organism evidence="4 5">
    <name type="scientific">Algibacter mikhailovii</name>
    <dbReference type="NCBI Taxonomy" id="425498"/>
    <lineage>
        <taxon>Bacteria</taxon>
        <taxon>Pseudomonadati</taxon>
        <taxon>Bacteroidota</taxon>
        <taxon>Flavobacteriia</taxon>
        <taxon>Flavobacteriales</taxon>
        <taxon>Flavobacteriaceae</taxon>
        <taxon>Algibacter</taxon>
    </lineage>
</organism>
<dbReference type="GO" id="GO:0005615">
    <property type="term" value="C:extracellular space"/>
    <property type="evidence" value="ECO:0007669"/>
    <property type="project" value="TreeGrafter"/>
</dbReference>
<dbReference type="GO" id="GO:0016020">
    <property type="term" value="C:membrane"/>
    <property type="evidence" value="ECO:0007669"/>
    <property type="project" value="TreeGrafter"/>
</dbReference>
<dbReference type="CDD" id="cd09604">
    <property type="entry name" value="M1_APN_like"/>
    <property type="match status" value="1"/>
</dbReference>
<dbReference type="InterPro" id="IPR050344">
    <property type="entry name" value="Peptidase_M1_aminopeptidases"/>
</dbReference>
<evidence type="ECO:0000259" key="3">
    <source>
        <dbReference type="Pfam" id="PF01433"/>
    </source>
</evidence>
<dbReference type="AlphaFoldDB" id="A0A918RB23"/>
<feature type="region of interest" description="Disordered" evidence="1">
    <location>
        <begin position="718"/>
        <end position="743"/>
    </location>
</feature>
<evidence type="ECO:0000313" key="4">
    <source>
        <dbReference type="EMBL" id="GGZ90732.1"/>
    </source>
</evidence>
<gene>
    <name evidence="4" type="ORF">GCM10007028_31400</name>
</gene>
<sequence length="743" mass="85450">MQRILLLAATLGLISILGAQNQPWKGKFEPIDNLIAPPNNFRNASGAPTKSYWQQGADYKIKATIDETNNLLSGEETITYYNNSPDDLSYLWVQLEQNVNKKGNEDFGAIDNRMKDSMNTRQMQFLTRTLDFPSGYSIKSVKDKNNADVETIINNTMMKVKLNDVLKSGTSTTLSIKWSYPITDRSLFKLSREGYEYFPEDDNTVYLMGHWFPRMAVYNDTEGWQNQQFQKLGEFALEFGNYEVDITVPSDHIVAATGSLENSASVLNKTQLKRFNEAKTAFDKPMMIITEEEAINNEKQKSKKQQTWKFKAENVRDFSFASSRKFLWDVQAVKLATNTVLAMSFYPKEGLPVWRESSTNAIKQALEVYSEATFDYPYPVAISVNTSNVGIEYPMISFNGGRPIDGQISERRKQQMISTIVHEVGHNWFPMIVSSDERKWMWMDEGLNTFLHQRTIAERYPNASSVTPKTIVPFMSGDKSILRPIMTTSDNELFSQFGYNFYYKPTVGLQMLRNSIIGKELFDEAFKEYANRWKYKHPNPADLFRTLEDATATDLDWFFRGWFFTTDHVDMELSEVKWFTVYENQTNLEDQTNKSQVKLNTEGKNSNAKEQDFTNGPEVINMISAPDSAYGQFLSRLDEPQMRKALSGKNIYEITIKNIGGLVMPVTIEWIFTDGSSEIDILPAEIWRKNEYEIQKTFIKEKEVNKVNLDPNFEFPDTNVSNNSFPKTGQDSDFDAFKKNKTN</sequence>
<dbReference type="EMBL" id="BMWZ01000008">
    <property type="protein sequence ID" value="GGZ90732.1"/>
    <property type="molecule type" value="Genomic_DNA"/>
</dbReference>
<dbReference type="PANTHER" id="PTHR11533">
    <property type="entry name" value="PROTEASE M1 ZINC METALLOPROTEASE"/>
    <property type="match status" value="1"/>
</dbReference>
<keyword evidence="5" id="KW-1185">Reference proteome</keyword>